<sequence length="258" mass="29080">MHGALEYFAPRENTLGTWLYMLMLYNTGYVPEEFPQPDIVGFELHPDETINLPSMYPEDNDQHKDEMTVNHSTIKSSIATENTSIPFDSTGCSRSYNMYSTVVSDPTTLEKTINLINITGSTSCSRVAVVTNPGTAMPNSGTMGNDTCVTKLGKGIEFVLGKSAEVLKFDKARQKHKQSPSDKFILDKFMKRVAVMEVKISKQEHLLRAELGQWEKDFYLKNNKVATQEDKTACLHAKALRNKLKYAKAILMKVRNKK</sequence>
<organism evidence="1 2">
    <name type="scientific">Paramuricea clavata</name>
    <name type="common">Red gorgonian</name>
    <name type="synonym">Violescent sea-whip</name>
    <dbReference type="NCBI Taxonomy" id="317549"/>
    <lineage>
        <taxon>Eukaryota</taxon>
        <taxon>Metazoa</taxon>
        <taxon>Cnidaria</taxon>
        <taxon>Anthozoa</taxon>
        <taxon>Octocorallia</taxon>
        <taxon>Malacalcyonacea</taxon>
        <taxon>Plexauridae</taxon>
        <taxon>Paramuricea</taxon>
    </lineage>
</organism>
<proteinExistence type="predicted"/>
<dbReference type="AlphaFoldDB" id="A0A6S7JGT3"/>
<reference evidence="1" key="1">
    <citation type="submission" date="2020-04" db="EMBL/GenBank/DDBJ databases">
        <authorList>
            <person name="Alioto T."/>
            <person name="Alioto T."/>
            <person name="Gomez Garrido J."/>
        </authorList>
    </citation>
    <scope>NUCLEOTIDE SEQUENCE</scope>
    <source>
        <strain evidence="1">A484AB</strain>
    </source>
</reference>
<protein>
    <submittedName>
        <fullName evidence="1">Uncharacterized protein</fullName>
    </submittedName>
</protein>
<dbReference type="Proteomes" id="UP001152795">
    <property type="component" value="Unassembled WGS sequence"/>
</dbReference>
<accession>A0A6S7JGT3</accession>
<dbReference type="EMBL" id="CACRXK020016410">
    <property type="protein sequence ID" value="CAB4029791.1"/>
    <property type="molecule type" value="Genomic_DNA"/>
</dbReference>
<keyword evidence="2" id="KW-1185">Reference proteome</keyword>
<evidence type="ECO:0000313" key="2">
    <source>
        <dbReference type="Proteomes" id="UP001152795"/>
    </source>
</evidence>
<gene>
    <name evidence="1" type="ORF">PACLA_8A033056</name>
</gene>
<evidence type="ECO:0000313" key="1">
    <source>
        <dbReference type="EMBL" id="CAB4029791.1"/>
    </source>
</evidence>
<name>A0A6S7JGT3_PARCT</name>
<comment type="caution">
    <text evidence="1">The sequence shown here is derived from an EMBL/GenBank/DDBJ whole genome shotgun (WGS) entry which is preliminary data.</text>
</comment>